<sequence>MANSTKPSKAWEFFLRVFDEVHKSNYPRDSESRVEAPETLTTARRDAIQMWANG</sequence>
<dbReference type="Proteomes" id="UP000030701">
    <property type="component" value="Unassembled WGS sequence"/>
</dbReference>
<gene>
    <name evidence="1" type="ORF">FOTG_19011</name>
</gene>
<evidence type="ECO:0000313" key="1">
    <source>
        <dbReference type="EMBL" id="EXM12488.1"/>
    </source>
</evidence>
<dbReference type="HOGENOM" id="CLU_3055946_0_0_1"/>
<reference evidence="1" key="2">
    <citation type="submission" date="2014-03" db="EMBL/GenBank/DDBJ databases">
        <title>The Genome Annotation of Fusarium oxysporum Cotton.</title>
        <authorList>
            <consortium name="The Broad Institute Genomics Platform"/>
            <person name="Ma L.-J."/>
            <person name="Corby-Kistler H."/>
            <person name="Broz K."/>
            <person name="Gale L.R."/>
            <person name="Jonkers W."/>
            <person name="O'Donnell K."/>
            <person name="Ploetz R."/>
            <person name="Steinberg C."/>
            <person name="Schwartz D.C."/>
            <person name="VanEtten H."/>
            <person name="Zhou S."/>
            <person name="Young S.K."/>
            <person name="Zeng Q."/>
            <person name="Gargeya S."/>
            <person name="Fitzgerald M."/>
            <person name="Abouelleil A."/>
            <person name="Alvarado L."/>
            <person name="Chapman S.B."/>
            <person name="Gainer-Dewar J."/>
            <person name="Goldberg J."/>
            <person name="Griggs A."/>
            <person name="Gujja S."/>
            <person name="Hansen M."/>
            <person name="Howarth C."/>
            <person name="Imamovic A."/>
            <person name="Ireland A."/>
            <person name="Larimer J."/>
            <person name="McCowan C."/>
            <person name="Murphy C."/>
            <person name="Pearson M."/>
            <person name="Poon T.W."/>
            <person name="Priest M."/>
            <person name="Roberts A."/>
            <person name="Saif S."/>
            <person name="Shea T."/>
            <person name="Sykes S."/>
            <person name="Wortman J."/>
            <person name="Nusbaum C."/>
            <person name="Birren B."/>
        </authorList>
    </citation>
    <scope>NUCLEOTIDE SEQUENCE</scope>
    <source>
        <strain evidence="1">25433</strain>
    </source>
</reference>
<accession>X0KG52</accession>
<organism evidence="1">
    <name type="scientific">Fusarium oxysporum f. sp. vasinfectum 25433</name>
    <dbReference type="NCBI Taxonomy" id="1089449"/>
    <lineage>
        <taxon>Eukaryota</taxon>
        <taxon>Fungi</taxon>
        <taxon>Dikarya</taxon>
        <taxon>Ascomycota</taxon>
        <taxon>Pezizomycotina</taxon>
        <taxon>Sordariomycetes</taxon>
        <taxon>Hypocreomycetidae</taxon>
        <taxon>Hypocreales</taxon>
        <taxon>Nectriaceae</taxon>
        <taxon>Fusarium</taxon>
        <taxon>Fusarium oxysporum species complex</taxon>
    </lineage>
</organism>
<name>X0KG52_FUSOX</name>
<dbReference type="AlphaFoldDB" id="X0KG52"/>
<feature type="non-terminal residue" evidence="1">
    <location>
        <position position="54"/>
    </location>
</feature>
<dbReference type="EMBL" id="KK035517">
    <property type="protein sequence ID" value="EXM12488.1"/>
    <property type="molecule type" value="Genomic_DNA"/>
</dbReference>
<protein>
    <submittedName>
        <fullName evidence="1">Uncharacterized protein</fullName>
    </submittedName>
</protein>
<proteinExistence type="predicted"/>
<reference evidence="1" key="1">
    <citation type="submission" date="2011-11" db="EMBL/GenBank/DDBJ databases">
        <title>The Genome Sequence of Fusarium oxysporum Cotton.</title>
        <authorList>
            <consortium name="The Broad Institute Genome Sequencing Platform"/>
            <person name="Ma L.-J."/>
            <person name="Gale L.R."/>
            <person name="Schwartz D.C."/>
            <person name="Zhou S."/>
            <person name="Corby-Kistler H."/>
            <person name="Young S.K."/>
            <person name="Zeng Q."/>
            <person name="Gargeya S."/>
            <person name="Fitzgerald M."/>
            <person name="Haas B."/>
            <person name="Abouelleil A."/>
            <person name="Alvarado L."/>
            <person name="Arachchi H.M."/>
            <person name="Berlin A."/>
            <person name="Brown A."/>
            <person name="Chapman S.B."/>
            <person name="Chen Z."/>
            <person name="Dunbar C."/>
            <person name="Freedman E."/>
            <person name="Gearin G."/>
            <person name="Goldberg J."/>
            <person name="Griggs A."/>
            <person name="Gujja S."/>
            <person name="Heiman D."/>
            <person name="Howarth C."/>
            <person name="Larson L."/>
            <person name="Lui A."/>
            <person name="MacDonald P.J.P."/>
            <person name="Montmayeur A."/>
            <person name="Murphy C."/>
            <person name="Neiman D."/>
            <person name="Pearson M."/>
            <person name="Priest M."/>
            <person name="Roberts A."/>
            <person name="Saif S."/>
            <person name="Shea T."/>
            <person name="Shenoy N."/>
            <person name="Sisk P."/>
            <person name="Stolte C."/>
            <person name="Sykes S."/>
            <person name="Wortman J."/>
            <person name="Nusbaum C."/>
            <person name="Birren B."/>
        </authorList>
    </citation>
    <scope>NUCLEOTIDE SEQUENCE [LARGE SCALE GENOMIC DNA]</scope>
    <source>
        <strain evidence="1">25433</strain>
    </source>
</reference>